<sequence length="237" mass="27446">MTDFIEVHDGALEPQLCRDIIQRFNQSPHVHRGRTGHGVDVSKKDSYDLTLNVVPEWEPTLRLLLDKSFPPLRSYLRKYLYTLIGALSPSIKDPKTGQLVTLNEQNFAQLGDPRLDALVGNFYRYGVLNVQKYVKGSGGYPHWHSEIYPKDADCEQLHRVLAFQFYLNDISEGGETEFYYQQRKVESKEGRMVIFPAGFTHTHRGNVPRSDDKYIITSWVLFHRADHIYRNTPPPPR</sequence>
<keyword evidence="6" id="KW-1185">Reference proteome</keyword>
<name>A0A085WUC8_9BACT</name>
<dbReference type="STRING" id="394096.DB31_3421"/>
<dbReference type="GO" id="GO:0031418">
    <property type="term" value="F:L-ascorbic acid binding"/>
    <property type="evidence" value="ECO:0007669"/>
    <property type="project" value="InterPro"/>
</dbReference>
<comment type="caution">
    <text evidence="5">The sequence shown here is derived from an EMBL/GenBank/DDBJ whole genome shotgun (WGS) entry which is preliminary data.</text>
</comment>
<dbReference type="Proteomes" id="UP000028725">
    <property type="component" value="Unassembled WGS sequence"/>
</dbReference>
<feature type="domain" description="Prolyl 4-hydroxylase alpha subunit" evidence="4">
    <location>
        <begin position="2"/>
        <end position="221"/>
    </location>
</feature>
<reference evidence="5 6" key="1">
    <citation type="submission" date="2014-04" db="EMBL/GenBank/DDBJ databases">
        <title>Genome assembly of Hyalangium minutum DSM 14724.</title>
        <authorList>
            <person name="Sharma G."/>
            <person name="Subramanian S."/>
        </authorList>
    </citation>
    <scope>NUCLEOTIDE SEQUENCE [LARGE SCALE GENOMIC DNA]</scope>
    <source>
        <strain evidence="5 6">DSM 14724</strain>
    </source>
</reference>
<evidence type="ECO:0000256" key="1">
    <source>
        <dbReference type="ARBA" id="ARBA00001961"/>
    </source>
</evidence>
<dbReference type="OrthoDB" id="269774at2"/>
<dbReference type="GO" id="GO:0051213">
    <property type="term" value="F:dioxygenase activity"/>
    <property type="evidence" value="ECO:0007669"/>
    <property type="project" value="UniProtKB-KW"/>
</dbReference>
<dbReference type="AlphaFoldDB" id="A0A085WUC8"/>
<accession>A0A085WUC8</accession>
<dbReference type="GO" id="GO:0005506">
    <property type="term" value="F:iron ion binding"/>
    <property type="evidence" value="ECO:0007669"/>
    <property type="project" value="InterPro"/>
</dbReference>
<keyword evidence="2" id="KW-0223">Dioxygenase</keyword>
<dbReference type="Pfam" id="PF13640">
    <property type="entry name" value="2OG-FeII_Oxy_3"/>
    <property type="match status" value="1"/>
</dbReference>
<organism evidence="5 6">
    <name type="scientific">Hyalangium minutum</name>
    <dbReference type="NCBI Taxonomy" id="394096"/>
    <lineage>
        <taxon>Bacteria</taxon>
        <taxon>Pseudomonadati</taxon>
        <taxon>Myxococcota</taxon>
        <taxon>Myxococcia</taxon>
        <taxon>Myxococcales</taxon>
        <taxon>Cystobacterineae</taxon>
        <taxon>Archangiaceae</taxon>
        <taxon>Hyalangium</taxon>
    </lineage>
</organism>
<dbReference type="InterPro" id="IPR006620">
    <property type="entry name" value="Pro_4_hyd_alph"/>
</dbReference>
<evidence type="ECO:0000313" key="6">
    <source>
        <dbReference type="Proteomes" id="UP000028725"/>
    </source>
</evidence>
<dbReference type="EMBL" id="JMCB01000002">
    <property type="protein sequence ID" value="KFE71291.1"/>
    <property type="molecule type" value="Genomic_DNA"/>
</dbReference>
<keyword evidence="3" id="KW-0560">Oxidoreductase</keyword>
<dbReference type="Gene3D" id="2.60.120.620">
    <property type="entry name" value="q2cbj1_9rhob like domain"/>
    <property type="match status" value="1"/>
</dbReference>
<dbReference type="GO" id="GO:0016705">
    <property type="term" value="F:oxidoreductase activity, acting on paired donors, with incorporation or reduction of molecular oxygen"/>
    <property type="evidence" value="ECO:0007669"/>
    <property type="project" value="InterPro"/>
</dbReference>
<evidence type="ECO:0000256" key="2">
    <source>
        <dbReference type="ARBA" id="ARBA00022964"/>
    </source>
</evidence>
<protein>
    <submittedName>
        <fullName evidence="5">2OG-Fe(II) oxygenase family enzyme</fullName>
    </submittedName>
</protein>
<evidence type="ECO:0000313" key="5">
    <source>
        <dbReference type="EMBL" id="KFE71291.1"/>
    </source>
</evidence>
<dbReference type="RefSeq" id="WP_044183084.1">
    <property type="nucleotide sequence ID" value="NZ_JMCB01000002.1"/>
</dbReference>
<evidence type="ECO:0000256" key="3">
    <source>
        <dbReference type="ARBA" id="ARBA00023002"/>
    </source>
</evidence>
<gene>
    <name evidence="5" type="ORF">DB31_3421</name>
</gene>
<proteinExistence type="predicted"/>
<dbReference type="SMART" id="SM00702">
    <property type="entry name" value="P4Hc"/>
    <property type="match status" value="1"/>
</dbReference>
<dbReference type="PATRIC" id="fig|394096.3.peg.1071"/>
<evidence type="ECO:0000259" key="4">
    <source>
        <dbReference type="SMART" id="SM00702"/>
    </source>
</evidence>
<comment type="cofactor">
    <cofactor evidence="1">
        <name>L-ascorbate</name>
        <dbReference type="ChEBI" id="CHEBI:38290"/>
    </cofactor>
</comment>
<dbReference type="InterPro" id="IPR044862">
    <property type="entry name" value="Pro_4_hyd_alph_FE2OG_OXY"/>
</dbReference>